<reference evidence="2" key="1">
    <citation type="journal article" date="2019" name="MBio">
        <title>Virus Genomes from Deep Sea Sediments Expand the Ocean Megavirome and Support Independent Origins of Viral Gigantism.</title>
        <authorList>
            <person name="Backstrom D."/>
            <person name="Yutin N."/>
            <person name="Jorgensen S.L."/>
            <person name="Dharamshi J."/>
            <person name="Homa F."/>
            <person name="Zaremba-Niedwiedzka K."/>
            <person name="Spang A."/>
            <person name="Wolf Y.I."/>
            <person name="Koonin E.V."/>
            <person name="Ettema T.J."/>
        </authorList>
    </citation>
    <scope>NUCLEOTIDE SEQUENCE</scope>
</reference>
<dbReference type="PROSITE" id="PS50181">
    <property type="entry name" value="FBOX"/>
    <property type="match status" value="1"/>
</dbReference>
<dbReference type="InterPro" id="IPR036047">
    <property type="entry name" value="F-box-like_dom_sf"/>
</dbReference>
<accession>A0A481ZD58</accession>
<evidence type="ECO:0000313" key="2">
    <source>
        <dbReference type="EMBL" id="QBK93080.1"/>
    </source>
</evidence>
<dbReference type="SUPFAM" id="SSF81383">
    <property type="entry name" value="F-box domain"/>
    <property type="match status" value="1"/>
</dbReference>
<dbReference type="EMBL" id="MK500589">
    <property type="protein sequence ID" value="QBK93080.1"/>
    <property type="molecule type" value="Genomic_DNA"/>
</dbReference>
<name>A0A481ZD58_9VIRU</name>
<sequence length="96" mass="11335">MSFNDIGSEITQKIFENLTVVEISKLCHVNHSFNSICEKESLWKNKVQNDYEVGEKIKETWREEAKVTFLQREKCKKTTLFWNTQLQFATNEGCIQ</sequence>
<dbReference type="Pfam" id="PF12937">
    <property type="entry name" value="F-box-like"/>
    <property type="match status" value="1"/>
</dbReference>
<proteinExistence type="predicted"/>
<gene>
    <name evidence="2" type="ORF">LCPAC403_02140</name>
</gene>
<organism evidence="2">
    <name type="scientific">Pithovirus LCPAC403</name>
    <dbReference type="NCBI Taxonomy" id="2506596"/>
    <lineage>
        <taxon>Viruses</taxon>
        <taxon>Pithoviruses</taxon>
    </lineage>
</organism>
<dbReference type="Gene3D" id="1.20.1280.50">
    <property type="match status" value="1"/>
</dbReference>
<dbReference type="InterPro" id="IPR001810">
    <property type="entry name" value="F-box_dom"/>
</dbReference>
<protein>
    <submittedName>
        <fullName evidence="2">F-box-like family protein</fullName>
    </submittedName>
</protein>
<evidence type="ECO:0000259" key="1">
    <source>
        <dbReference type="PROSITE" id="PS50181"/>
    </source>
</evidence>
<feature type="domain" description="F-box" evidence="1">
    <location>
        <begin position="1"/>
        <end position="46"/>
    </location>
</feature>